<name>A0A2S6GCL0_9PSEU</name>
<keyword evidence="1" id="KW-0802">TPR repeat</keyword>
<gene>
    <name evidence="2" type="ORF">CLV40_13412</name>
</gene>
<protein>
    <submittedName>
        <fullName evidence="2">Tetratricopeptide repeat protein</fullName>
    </submittedName>
</protein>
<comment type="caution">
    <text evidence="2">The sequence shown here is derived from an EMBL/GenBank/DDBJ whole genome shotgun (WGS) entry which is preliminary data.</text>
</comment>
<dbReference type="SUPFAM" id="SSF52540">
    <property type="entry name" value="P-loop containing nucleoside triphosphate hydrolases"/>
    <property type="match status" value="1"/>
</dbReference>
<dbReference type="PANTHER" id="PTHR47691:SF3">
    <property type="entry name" value="HTH-TYPE TRANSCRIPTIONAL REGULATOR RV0890C-RELATED"/>
    <property type="match status" value="1"/>
</dbReference>
<organism evidence="2 3">
    <name type="scientific">Actinokineospora auranticolor</name>
    <dbReference type="NCBI Taxonomy" id="155976"/>
    <lineage>
        <taxon>Bacteria</taxon>
        <taxon>Bacillati</taxon>
        <taxon>Actinomycetota</taxon>
        <taxon>Actinomycetes</taxon>
        <taxon>Pseudonocardiales</taxon>
        <taxon>Pseudonocardiaceae</taxon>
        <taxon>Actinokineospora</taxon>
    </lineage>
</organism>
<keyword evidence="3" id="KW-1185">Reference proteome</keyword>
<dbReference type="PRINTS" id="PR00364">
    <property type="entry name" value="DISEASERSIST"/>
</dbReference>
<dbReference type="PANTHER" id="PTHR47691">
    <property type="entry name" value="REGULATOR-RELATED"/>
    <property type="match status" value="1"/>
</dbReference>
<dbReference type="EMBL" id="PTIX01000034">
    <property type="protein sequence ID" value="PPK62550.1"/>
    <property type="molecule type" value="Genomic_DNA"/>
</dbReference>
<dbReference type="InterPro" id="IPR027417">
    <property type="entry name" value="P-loop_NTPase"/>
</dbReference>
<evidence type="ECO:0000313" key="2">
    <source>
        <dbReference type="EMBL" id="PPK62550.1"/>
    </source>
</evidence>
<dbReference type="InterPro" id="IPR042197">
    <property type="entry name" value="Apaf_helical"/>
</dbReference>
<dbReference type="Proteomes" id="UP000239203">
    <property type="component" value="Unassembled WGS sequence"/>
</dbReference>
<dbReference type="PROSITE" id="PS50005">
    <property type="entry name" value="TPR"/>
    <property type="match status" value="1"/>
</dbReference>
<dbReference type="AlphaFoldDB" id="A0A2S6GCL0"/>
<dbReference type="Gene3D" id="3.40.50.300">
    <property type="entry name" value="P-loop containing nucleotide triphosphate hydrolases"/>
    <property type="match status" value="1"/>
</dbReference>
<sequence length="685" mass="73783">MHNAVPGQVSGQVVQAGTVGAINFHAEQADLGIPYQLPPVPAVFAGREAELVELDALTAGGTALVVLTGMGGVGKSTLAAGWARSARDRFPDGQLVAELTDATGGPVSAADAQEWFLLSLSVPAEKIPVEPARRAALFRSVTAGLRLLILLDNALSATQVRALLPTGAGSVVLVTSRSRLSGLALDGARWLPVEPLPPDGALRLLGSVLGVDRVSSEPEAAEELTRLCGGLPLALAVVGARLAARGRRTLSREVRELRDERVRLRGLELDAETSVAVVLDHARDELDGDAVEVYRCCAWHPGREFTVPAVAGALGWQPDRVADALDDLVEANMVAEPTEERFALHDLIRLHARHTAAADREERGMVEWYLGRAVAADLVIHPLREHLGPGYLRPGDPFPDRASAMAWMGAERDNLRAAVNTAARHHWDELVWQLCEAQWGHFLHTRRYGEWIDMQLKGIAAAHRLGERLAEARLHTQAGFAYAKTGSYAEAEAHSHAVVRLAEATGDGPTEATALSQLGRIARETGDLDAAVGYFERARAVHERLGRVRGVALARRRLGELHSRLDRPERAVEELTAAAAAMAELGDQAQYAKAMTLLATVHLGAGDTEEARRILAECLTSIQELESPQYEAEILVHHGDVAAAAEDPTTAAASWARAAHLYEQLQDPRVDEVRARLTRMPKSDT</sequence>
<evidence type="ECO:0000313" key="3">
    <source>
        <dbReference type="Proteomes" id="UP000239203"/>
    </source>
</evidence>
<reference evidence="2 3" key="1">
    <citation type="submission" date="2018-02" db="EMBL/GenBank/DDBJ databases">
        <title>Genomic Encyclopedia of Archaeal and Bacterial Type Strains, Phase II (KMG-II): from individual species to whole genera.</title>
        <authorList>
            <person name="Goeker M."/>
        </authorList>
    </citation>
    <scope>NUCLEOTIDE SEQUENCE [LARGE SCALE GENOMIC DNA]</scope>
    <source>
        <strain evidence="2 3">YU 961-1</strain>
    </source>
</reference>
<dbReference type="InterPro" id="IPR011990">
    <property type="entry name" value="TPR-like_helical_dom_sf"/>
</dbReference>
<dbReference type="Gene3D" id="1.10.8.430">
    <property type="entry name" value="Helical domain of apoptotic protease-activating factors"/>
    <property type="match status" value="1"/>
</dbReference>
<dbReference type="SUPFAM" id="SSF48452">
    <property type="entry name" value="TPR-like"/>
    <property type="match status" value="1"/>
</dbReference>
<dbReference type="SMART" id="SM00028">
    <property type="entry name" value="TPR"/>
    <property type="match status" value="4"/>
</dbReference>
<dbReference type="Gene3D" id="1.25.40.10">
    <property type="entry name" value="Tetratricopeptide repeat domain"/>
    <property type="match status" value="1"/>
</dbReference>
<dbReference type="GO" id="GO:0043531">
    <property type="term" value="F:ADP binding"/>
    <property type="evidence" value="ECO:0007669"/>
    <property type="project" value="InterPro"/>
</dbReference>
<feature type="repeat" description="TPR" evidence="1">
    <location>
        <begin position="512"/>
        <end position="545"/>
    </location>
</feature>
<dbReference type="Pfam" id="PF13424">
    <property type="entry name" value="TPR_12"/>
    <property type="match status" value="2"/>
</dbReference>
<proteinExistence type="predicted"/>
<dbReference type="InterPro" id="IPR019734">
    <property type="entry name" value="TPR_rpt"/>
</dbReference>
<evidence type="ECO:0000256" key="1">
    <source>
        <dbReference type="PROSITE-ProRule" id="PRU00339"/>
    </source>
</evidence>
<accession>A0A2S6GCL0</accession>